<dbReference type="SUPFAM" id="SSF103657">
    <property type="entry name" value="BAR/IMD domain-like"/>
    <property type="match status" value="1"/>
</dbReference>
<feature type="compositionally biased region" description="Polar residues" evidence="1">
    <location>
        <begin position="72"/>
        <end position="87"/>
    </location>
</feature>
<accession>A0AAW8UJE6</accession>
<proteinExistence type="predicted"/>
<dbReference type="AlphaFoldDB" id="A0AAW8UJE6"/>
<protein>
    <submittedName>
        <fullName evidence="2">Uncharacterized protein</fullName>
    </submittedName>
</protein>
<gene>
    <name evidence="2" type="ORF">P7I04_14750</name>
</gene>
<dbReference type="InterPro" id="IPR027267">
    <property type="entry name" value="AH/BAR_dom_sf"/>
</dbReference>
<feature type="region of interest" description="Disordered" evidence="1">
    <location>
        <begin position="68"/>
        <end position="87"/>
    </location>
</feature>
<evidence type="ECO:0000256" key="1">
    <source>
        <dbReference type="SAM" id="MobiDB-lite"/>
    </source>
</evidence>
<dbReference type="EMBL" id="JARQDL010000043">
    <property type="protein sequence ID" value="MDT2947259.1"/>
    <property type="molecule type" value="Genomic_DNA"/>
</dbReference>
<sequence length="87" mass="10594">MIWNDDKKILEYVEENKAYARPNTRILKTIENLQKERTDLHKTLKQVEKEMLYYDKSVARYEDYQQEHTKNKSQTVPMFVNKQNKAL</sequence>
<dbReference type="Proteomes" id="UP001250218">
    <property type="component" value="Unassembled WGS sequence"/>
</dbReference>
<reference evidence="2" key="1">
    <citation type="submission" date="2023-03" db="EMBL/GenBank/DDBJ databases">
        <authorList>
            <person name="Shen W."/>
            <person name="Cai J."/>
        </authorList>
    </citation>
    <scope>NUCLEOTIDE SEQUENCE</scope>
    <source>
        <strain evidence="2">Y37</strain>
    </source>
</reference>
<evidence type="ECO:0000313" key="2">
    <source>
        <dbReference type="EMBL" id="MDT2947259.1"/>
    </source>
</evidence>
<evidence type="ECO:0000313" key="3">
    <source>
        <dbReference type="Proteomes" id="UP001250218"/>
    </source>
</evidence>
<dbReference type="RefSeq" id="WP_212656627.1">
    <property type="nucleotide sequence ID" value="NZ_JARQCJ010000052.1"/>
</dbReference>
<comment type="caution">
    <text evidence="2">The sequence shown here is derived from an EMBL/GenBank/DDBJ whole genome shotgun (WGS) entry which is preliminary data.</text>
</comment>
<name>A0AAW8UJE6_9LACT</name>
<organism evidence="2 3">
    <name type="scientific">Lactococcus lactis</name>
    <dbReference type="NCBI Taxonomy" id="1358"/>
    <lineage>
        <taxon>Bacteria</taxon>
        <taxon>Bacillati</taxon>
        <taxon>Bacillota</taxon>
        <taxon>Bacilli</taxon>
        <taxon>Lactobacillales</taxon>
        <taxon>Streptococcaceae</taxon>
        <taxon>Lactococcus</taxon>
    </lineage>
</organism>